<dbReference type="PANTHER" id="PTHR45763:SF21">
    <property type="entry name" value="ALPHA_BETA-HYDROLASES SUPERFAMILY PROTEIN"/>
    <property type="match status" value="1"/>
</dbReference>
<keyword evidence="2" id="KW-1185">Reference proteome</keyword>
<evidence type="ECO:0000313" key="1">
    <source>
        <dbReference type="EMBL" id="KAK6784016.1"/>
    </source>
</evidence>
<gene>
    <name evidence="1" type="ORF">RDI58_017470</name>
</gene>
<comment type="caution">
    <text evidence="1">The sequence shown here is derived from an EMBL/GenBank/DDBJ whole genome shotgun (WGS) entry which is preliminary data.</text>
</comment>
<accession>A0AAN8YA02</accession>
<dbReference type="PANTHER" id="PTHR45763">
    <property type="entry name" value="HYDROLASE, ALPHA/BETA FOLD FAMILY PROTEIN, EXPRESSED-RELATED"/>
    <property type="match status" value="1"/>
</dbReference>
<dbReference type="EMBL" id="JBANQN010000007">
    <property type="protein sequence ID" value="KAK6784016.1"/>
    <property type="molecule type" value="Genomic_DNA"/>
</dbReference>
<protein>
    <submittedName>
        <fullName evidence="1">Uncharacterized protein</fullName>
    </submittedName>
</protein>
<organism evidence="1 2">
    <name type="scientific">Solanum bulbocastanum</name>
    <name type="common">Wild potato</name>
    <dbReference type="NCBI Taxonomy" id="147425"/>
    <lineage>
        <taxon>Eukaryota</taxon>
        <taxon>Viridiplantae</taxon>
        <taxon>Streptophyta</taxon>
        <taxon>Embryophyta</taxon>
        <taxon>Tracheophyta</taxon>
        <taxon>Spermatophyta</taxon>
        <taxon>Magnoliopsida</taxon>
        <taxon>eudicotyledons</taxon>
        <taxon>Gunneridae</taxon>
        <taxon>Pentapetalae</taxon>
        <taxon>asterids</taxon>
        <taxon>lamiids</taxon>
        <taxon>Solanales</taxon>
        <taxon>Solanaceae</taxon>
        <taxon>Solanoideae</taxon>
        <taxon>Solaneae</taxon>
        <taxon>Solanum</taxon>
    </lineage>
</organism>
<evidence type="ECO:0000313" key="2">
    <source>
        <dbReference type="Proteomes" id="UP001371456"/>
    </source>
</evidence>
<reference evidence="1 2" key="1">
    <citation type="submission" date="2024-02" db="EMBL/GenBank/DDBJ databases">
        <title>de novo genome assembly of Solanum bulbocastanum strain 11H21.</title>
        <authorList>
            <person name="Hosaka A.J."/>
        </authorList>
    </citation>
    <scope>NUCLEOTIDE SEQUENCE [LARGE SCALE GENOMIC DNA]</scope>
    <source>
        <tissue evidence="1">Young leaves</tissue>
    </source>
</reference>
<dbReference type="Proteomes" id="UP001371456">
    <property type="component" value="Unassembled WGS sequence"/>
</dbReference>
<name>A0AAN8YA02_SOLBU</name>
<proteinExistence type="predicted"/>
<sequence length="204" mass="22551">MEKVRHQGKFESLHRDLIVGLEIGTFLRWISKFHFPDNEGSVHLWKGHDDKIVARELNCYLEDKLPWIQYHDLGMFGWAYLTLLKPPSSNVCGSPGGPPMISPKVQLSVGRYVAYKEGGVAKEKATYKITIVHGFDSSEDLMLPISQDKYLPSLIWTLGEVTGGQSGEPQSFGDGGLNNAKYANPCIQTVVATAICAIIAQKMG</sequence>
<dbReference type="AlphaFoldDB" id="A0AAN8YA02"/>